<dbReference type="STRING" id="1314785.A0A165D7V6"/>
<dbReference type="Gene3D" id="2.60.200.20">
    <property type="match status" value="1"/>
</dbReference>
<evidence type="ECO:0000259" key="13">
    <source>
        <dbReference type="PROSITE" id="PS50011"/>
    </source>
</evidence>
<evidence type="ECO:0000256" key="1">
    <source>
        <dbReference type="ARBA" id="ARBA00005575"/>
    </source>
</evidence>
<dbReference type="EMBL" id="KV427637">
    <property type="protein sequence ID" value="KZT04293.1"/>
    <property type="molecule type" value="Genomic_DNA"/>
</dbReference>
<feature type="compositionally biased region" description="Basic and acidic residues" evidence="11">
    <location>
        <begin position="1"/>
        <end position="10"/>
    </location>
</feature>
<dbReference type="SMART" id="SM00240">
    <property type="entry name" value="FHA"/>
    <property type="match status" value="1"/>
</dbReference>
<gene>
    <name evidence="14" type="ORF">LAESUDRAFT_658076</name>
</gene>
<keyword evidence="3" id="KW-0808">Transferase</keyword>
<dbReference type="SUPFAM" id="SSF56112">
    <property type="entry name" value="Protein kinase-like (PK-like)"/>
    <property type="match status" value="1"/>
</dbReference>
<feature type="domain" description="Protein kinase" evidence="13">
    <location>
        <begin position="162"/>
        <end position="427"/>
    </location>
</feature>
<feature type="active site" description="Proton acceptor" evidence="7">
    <location>
        <position position="290"/>
    </location>
</feature>
<dbReference type="PROSITE" id="PS00108">
    <property type="entry name" value="PROTEIN_KINASE_ST"/>
    <property type="match status" value="1"/>
</dbReference>
<feature type="compositionally biased region" description="Low complexity" evidence="11">
    <location>
        <begin position="11"/>
        <end position="25"/>
    </location>
</feature>
<dbReference type="OrthoDB" id="10252171at2759"/>
<dbReference type="Pfam" id="PF00498">
    <property type="entry name" value="FHA"/>
    <property type="match status" value="1"/>
</dbReference>
<accession>A0A165D7V6</accession>
<feature type="cross-link" description="Glycyl lysine isopeptide (Lys-Gly) (interchain with G-Cter in SUMO2)" evidence="9">
    <location>
        <position position="292"/>
    </location>
</feature>
<dbReference type="PANTHER" id="PTHR24350">
    <property type="entry name" value="SERINE/THREONINE-PROTEIN KINASE IAL-RELATED"/>
    <property type="match status" value="1"/>
</dbReference>
<dbReference type="InterPro" id="IPR017441">
    <property type="entry name" value="Protein_kinase_ATP_BS"/>
</dbReference>
<evidence type="ECO:0000256" key="11">
    <source>
        <dbReference type="SAM" id="MobiDB-lite"/>
    </source>
</evidence>
<evidence type="ECO:0000313" key="14">
    <source>
        <dbReference type="EMBL" id="KZT04293.1"/>
    </source>
</evidence>
<dbReference type="PROSITE" id="PS50011">
    <property type="entry name" value="PROTEIN_KINASE_DOM"/>
    <property type="match status" value="1"/>
</dbReference>
<feature type="compositionally biased region" description="Basic and acidic residues" evidence="11">
    <location>
        <begin position="557"/>
        <end position="570"/>
    </location>
</feature>
<dbReference type="FunCoup" id="A0A165D7V6">
    <property type="interactions" value="518"/>
</dbReference>
<dbReference type="PROSITE" id="PS50006">
    <property type="entry name" value="FHA_DOMAIN"/>
    <property type="match status" value="1"/>
</dbReference>
<evidence type="ECO:0000256" key="2">
    <source>
        <dbReference type="ARBA" id="ARBA00022527"/>
    </source>
</evidence>
<dbReference type="InParanoid" id="A0A165D7V6"/>
<dbReference type="Pfam" id="PF00069">
    <property type="entry name" value="Pkinase"/>
    <property type="match status" value="1"/>
</dbReference>
<dbReference type="FunFam" id="1.10.510.10:FF:000571">
    <property type="entry name" value="Maternal embryonic leucine zipper kinase"/>
    <property type="match status" value="1"/>
</dbReference>
<comment type="similarity">
    <text evidence="1">Belongs to the protein kinase superfamily. CAMK Ser/Thr protein kinase family. CHEK2 subfamily.</text>
</comment>
<keyword evidence="4 8" id="KW-0547">Nucleotide-binding</keyword>
<dbReference type="CDD" id="cd05117">
    <property type="entry name" value="STKc_CAMK"/>
    <property type="match status" value="1"/>
</dbReference>
<feature type="region of interest" description="Disordered" evidence="11">
    <location>
        <begin position="557"/>
        <end position="607"/>
    </location>
</feature>
<evidence type="ECO:0000259" key="12">
    <source>
        <dbReference type="PROSITE" id="PS50006"/>
    </source>
</evidence>
<dbReference type="GO" id="GO:0004674">
    <property type="term" value="F:protein serine/threonine kinase activity"/>
    <property type="evidence" value="ECO:0007669"/>
    <property type="project" value="UniProtKB-KW"/>
</dbReference>
<name>A0A165D7V6_9APHY</name>
<evidence type="ECO:0000256" key="4">
    <source>
        <dbReference type="ARBA" id="ARBA00022741"/>
    </source>
</evidence>
<evidence type="ECO:0000256" key="8">
    <source>
        <dbReference type="PIRSR" id="PIRSR630616-2"/>
    </source>
</evidence>
<dbReference type="InterPro" id="IPR008271">
    <property type="entry name" value="Ser/Thr_kinase_AS"/>
</dbReference>
<feature type="domain" description="FHA" evidence="12">
    <location>
        <begin position="57"/>
        <end position="111"/>
    </location>
</feature>
<evidence type="ECO:0000256" key="9">
    <source>
        <dbReference type="PIRSR" id="PIRSR630616-3"/>
    </source>
</evidence>
<dbReference type="CDD" id="cd00060">
    <property type="entry name" value="FHA"/>
    <property type="match status" value="1"/>
</dbReference>
<evidence type="ECO:0000256" key="6">
    <source>
        <dbReference type="ARBA" id="ARBA00022840"/>
    </source>
</evidence>
<reference evidence="14 15" key="1">
    <citation type="journal article" date="2016" name="Mol. Biol. Evol.">
        <title>Comparative Genomics of Early-Diverging Mushroom-Forming Fungi Provides Insights into the Origins of Lignocellulose Decay Capabilities.</title>
        <authorList>
            <person name="Nagy L.G."/>
            <person name="Riley R."/>
            <person name="Tritt A."/>
            <person name="Adam C."/>
            <person name="Daum C."/>
            <person name="Floudas D."/>
            <person name="Sun H."/>
            <person name="Yadav J.S."/>
            <person name="Pangilinan J."/>
            <person name="Larsson K.H."/>
            <person name="Matsuura K."/>
            <person name="Barry K."/>
            <person name="Labutti K."/>
            <person name="Kuo R."/>
            <person name="Ohm R.A."/>
            <person name="Bhattacharya S.S."/>
            <person name="Shirouzu T."/>
            <person name="Yoshinaga Y."/>
            <person name="Martin F.M."/>
            <person name="Grigoriev I.V."/>
            <person name="Hibbett D.S."/>
        </authorList>
    </citation>
    <scope>NUCLEOTIDE SEQUENCE [LARGE SCALE GENOMIC DNA]</scope>
    <source>
        <strain evidence="14 15">93-53</strain>
    </source>
</reference>
<evidence type="ECO:0000313" key="15">
    <source>
        <dbReference type="Proteomes" id="UP000076871"/>
    </source>
</evidence>
<evidence type="ECO:0000256" key="3">
    <source>
        <dbReference type="ARBA" id="ARBA00022679"/>
    </source>
</evidence>
<dbReference type="PROSITE" id="PS00107">
    <property type="entry name" value="PROTEIN_KINASE_ATP"/>
    <property type="match status" value="1"/>
</dbReference>
<feature type="binding site" evidence="8 10">
    <location>
        <position position="191"/>
    </location>
    <ligand>
        <name>ATP</name>
        <dbReference type="ChEBI" id="CHEBI:30616"/>
    </ligand>
</feature>
<sequence length="607" mass="67952">MITEGGEEHTQSTQAATQTQPASQPAFNPIDEHLWGCLIPCSNTLRRIDFNKNKKLYTVGRNPTDNNIVLPAKKISNHHCRISWDEKETHSAAIVVEDLSSNGTFINGNLIGRGLRHIIYDGNEISFGSSSMQPAKNPAEDFRFVFRHMAGGIPTSGMNAFYQLHTELGRGCFATVWKAIHRPTGAWYAIKTMQRKQLRQNSVLNAGDDAKYDREISILESLDHPNICKMKEVFFEEYTINLVLEYVTGGDLLDYIVTRQRLSEQISKHFAYQLCDALAYIHSKGIAHRDLKPENVLLTDSPLPNVKVADFGLAKVANTYSDLRTMCGTPAYLAPEVVLQENENGYDLVVDSWSMGVIVFCMLTGQSAFPDDNEGHLRDRVMRREVDWITFRECCSSELAERFIRRLVERDPARRMTAAAALEHPWLELERIVARHQHRERTASPKPVIADDASMHTVTANDDDNDKAQDEPMEEETFEVTGSQFGDIPGAYPHSQPLQRRALILSQQEEALPKEPIGEPIPGVDVLAAVPEEDSDGASEATVPFAPPRGARYTAVRQHEVGDEGAAERLKRAKVDRKKVEASASMSPRGVRRSARLHASPAKTSRR</sequence>
<feature type="binding site" evidence="8">
    <location>
        <begin position="294"/>
        <end position="295"/>
    </location>
    <ligand>
        <name>ATP</name>
        <dbReference type="ChEBI" id="CHEBI:30616"/>
    </ligand>
</feature>
<dbReference type="InterPro" id="IPR000719">
    <property type="entry name" value="Prot_kinase_dom"/>
</dbReference>
<dbReference type="InterPro" id="IPR030616">
    <property type="entry name" value="Aur-like"/>
</dbReference>
<proteinExistence type="inferred from homology"/>
<dbReference type="GO" id="GO:0005524">
    <property type="term" value="F:ATP binding"/>
    <property type="evidence" value="ECO:0007669"/>
    <property type="project" value="UniProtKB-UniRule"/>
</dbReference>
<evidence type="ECO:0000256" key="5">
    <source>
        <dbReference type="ARBA" id="ARBA00022777"/>
    </source>
</evidence>
<dbReference type="Proteomes" id="UP000076871">
    <property type="component" value="Unassembled WGS sequence"/>
</dbReference>
<organism evidence="14 15">
    <name type="scientific">Laetiporus sulphureus 93-53</name>
    <dbReference type="NCBI Taxonomy" id="1314785"/>
    <lineage>
        <taxon>Eukaryota</taxon>
        <taxon>Fungi</taxon>
        <taxon>Dikarya</taxon>
        <taxon>Basidiomycota</taxon>
        <taxon>Agaricomycotina</taxon>
        <taxon>Agaricomycetes</taxon>
        <taxon>Polyporales</taxon>
        <taxon>Laetiporus</taxon>
    </lineage>
</organism>
<dbReference type="InterPro" id="IPR000253">
    <property type="entry name" value="FHA_dom"/>
</dbReference>
<evidence type="ECO:0000256" key="7">
    <source>
        <dbReference type="PIRSR" id="PIRSR630616-1"/>
    </source>
</evidence>
<keyword evidence="5 14" id="KW-0418">Kinase</keyword>
<dbReference type="InterPro" id="IPR011009">
    <property type="entry name" value="Kinase-like_dom_sf"/>
</dbReference>
<dbReference type="Gene3D" id="1.10.510.10">
    <property type="entry name" value="Transferase(Phosphotransferase) domain 1"/>
    <property type="match status" value="1"/>
</dbReference>
<dbReference type="AlphaFoldDB" id="A0A165D7V6"/>
<protein>
    <submittedName>
        <fullName evidence="14">Pkinase-domain-containing protein</fullName>
    </submittedName>
</protein>
<feature type="binding site" evidence="8">
    <location>
        <position position="310"/>
    </location>
    <ligand>
        <name>ATP</name>
        <dbReference type="ChEBI" id="CHEBI:30616"/>
    </ligand>
</feature>
<dbReference type="GeneID" id="63821755"/>
<keyword evidence="2" id="KW-0723">Serine/threonine-protein kinase</keyword>
<keyword evidence="15" id="KW-1185">Reference proteome</keyword>
<dbReference type="SMART" id="SM00220">
    <property type="entry name" value="S_TKc"/>
    <property type="match status" value="1"/>
</dbReference>
<evidence type="ECO:0000256" key="10">
    <source>
        <dbReference type="PROSITE-ProRule" id="PRU10141"/>
    </source>
</evidence>
<dbReference type="SUPFAM" id="SSF49879">
    <property type="entry name" value="SMAD/FHA domain"/>
    <property type="match status" value="1"/>
</dbReference>
<keyword evidence="6 8" id="KW-0067">ATP-binding</keyword>
<dbReference type="FunFam" id="3.30.200.20:FF:000042">
    <property type="entry name" value="Aurora kinase A"/>
    <property type="match status" value="1"/>
</dbReference>
<dbReference type="RefSeq" id="XP_040762033.1">
    <property type="nucleotide sequence ID" value="XM_040904725.1"/>
</dbReference>
<feature type="region of interest" description="Disordered" evidence="11">
    <location>
        <begin position="1"/>
        <end position="25"/>
    </location>
</feature>
<dbReference type="InterPro" id="IPR008984">
    <property type="entry name" value="SMAD_FHA_dom_sf"/>
</dbReference>